<protein>
    <submittedName>
        <fullName evidence="1">Uncharacterized protein</fullName>
    </submittedName>
</protein>
<comment type="caution">
    <text evidence="1">The sequence shown here is derived from an EMBL/GenBank/DDBJ whole genome shotgun (WGS) entry which is preliminary data.</text>
</comment>
<dbReference type="Proteomes" id="UP000623467">
    <property type="component" value="Unassembled WGS sequence"/>
</dbReference>
<dbReference type="EMBL" id="JACAZH010000001">
    <property type="protein sequence ID" value="KAF7376920.1"/>
    <property type="molecule type" value="Genomic_DNA"/>
</dbReference>
<gene>
    <name evidence="1" type="ORF">MSAN_00109800</name>
</gene>
<evidence type="ECO:0000313" key="1">
    <source>
        <dbReference type="EMBL" id="KAF7376920.1"/>
    </source>
</evidence>
<keyword evidence="2" id="KW-1185">Reference proteome</keyword>
<evidence type="ECO:0000313" key="2">
    <source>
        <dbReference type="Proteomes" id="UP000623467"/>
    </source>
</evidence>
<reference evidence="1" key="1">
    <citation type="submission" date="2020-05" db="EMBL/GenBank/DDBJ databases">
        <title>Mycena genomes resolve the evolution of fungal bioluminescence.</title>
        <authorList>
            <person name="Tsai I.J."/>
        </authorList>
    </citation>
    <scope>NUCLEOTIDE SEQUENCE</scope>
    <source>
        <strain evidence="1">160909Yilan</strain>
    </source>
</reference>
<name>A0A8H6ZDA1_9AGAR</name>
<proteinExistence type="predicted"/>
<accession>A0A8H6ZDA1</accession>
<sequence>MSLVKPFGSKEVLEYKDQSLQKPITDSFLRKQDGDPLESVVTSLAFNQQITCCPPAVINQFDFQRCMFGHAPKTQMTLVRVVDRHGQSVNIVTSNELLDSGR</sequence>
<dbReference type="AlphaFoldDB" id="A0A8H6ZDA1"/>
<organism evidence="1 2">
    <name type="scientific">Mycena sanguinolenta</name>
    <dbReference type="NCBI Taxonomy" id="230812"/>
    <lineage>
        <taxon>Eukaryota</taxon>
        <taxon>Fungi</taxon>
        <taxon>Dikarya</taxon>
        <taxon>Basidiomycota</taxon>
        <taxon>Agaricomycotina</taxon>
        <taxon>Agaricomycetes</taxon>
        <taxon>Agaricomycetidae</taxon>
        <taxon>Agaricales</taxon>
        <taxon>Marasmiineae</taxon>
        <taxon>Mycenaceae</taxon>
        <taxon>Mycena</taxon>
    </lineage>
</organism>